<feature type="transmembrane region" description="Helical" evidence="1">
    <location>
        <begin position="7"/>
        <end position="27"/>
    </location>
</feature>
<dbReference type="AlphaFoldDB" id="A0A4R8MJA9"/>
<sequence length="144" mass="16279">MSRNGRFFLLLMSCVIILLLFFSFWAVRSNKAAGSFEIHNVLMCDEVDDRMQPLGAGSVFSYGARQLCLWFDYSRASGGDGVRVRWYFRGRPIHSEVLRLTPGDGAKAYCLLLEDGSPLPKGSYSVRISMYDRVFSDVPFVISE</sequence>
<dbReference type="EMBL" id="SORI01000001">
    <property type="protein sequence ID" value="TDY65118.1"/>
    <property type="molecule type" value="Genomic_DNA"/>
</dbReference>
<keyword evidence="1" id="KW-0472">Membrane</keyword>
<gene>
    <name evidence="2" type="ORF">C8D99_101268</name>
</gene>
<evidence type="ECO:0000313" key="3">
    <source>
        <dbReference type="Proteomes" id="UP000295066"/>
    </source>
</evidence>
<evidence type="ECO:0008006" key="4">
    <source>
        <dbReference type="Google" id="ProtNLM"/>
    </source>
</evidence>
<name>A0A4R8MJA9_9BACT</name>
<keyword evidence="3" id="KW-1185">Reference proteome</keyword>
<evidence type="ECO:0000256" key="1">
    <source>
        <dbReference type="SAM" id="Phobius"/>
    </source>
</evidence>
<protein>
    <recommendedName>
        <fullName evidence="4">Intracellular proteinase inhibitor BsuPI</fullName>
    </recommendedName>
</protein>
<dbReference type="Proteomes" id="UP000295066">
    <property type="component" value="Unassembled WGS sequence"/>
</dbReference>
<keyword evidence="1" id="KW-0812">Transmembrane</keyword>
<comment type="caution">
    <text evidence="2">The sequence shown here is derived from an EMBL/GenBank/DDBJ whole genome shotgun (WGS) entry which is preliminary data.</text>
</comment>
<evidence type="ECO:0000313" key="2">
    <source>
        <dbReference type="EMBL" id="TDY65118.1"/>
    </source>
</evidence>
<keyword evidence="1" id="KW-1133">Transmembrane helix</keyword>
<accession>A0A4R8MJA9</accession>
<reference evidence="2 3" key="1">
    <citation type="submission" date="2019-03" db="EMBL/GenBank/DDBJ databases">
        <title>Genomic Encyclopedia of Type Strains, Phase IV (KMG-IV): sequencing the most valuable type-strain genomes for metagenomic binning, comparative biology and taxonomic classification.</title>
        <authorList>
            <person name="Goeker M."/>
        </authorList>
    </citation>
    <scope>NUCLEOTIDE SEQUENCE [LARGE SCALE GENOMIC DNA]</scope>
    <source>
        <strain evidence="2 3">DSM 25964</strain>
    </source>
</reference>
<proteinExistence type="predicted"/>
<organism evidence="2 3">
    <name type="scientific">Aminivibrio pyruvatiphilus</name>
    <dbReference type="NCBI Taxonomy" id="1005740"/>
    <lineage>
        <taxon>Bacteria</taxon>
        <taxon>Thermotogati</taxon>
        <taxon>Synergistota</taxon>
        <taxon>Synergistia</taxon>
        <taxon>Synergistales</taxon>
        <taxon>Aminobacteriaceae</taxon>
        <taxon>Aminivibrio</taxon>
    </lineage>
</organism>